<dbReference type="GO" id="GO:0004322">
    <property type="term" value="F:ferroxidase activity"/>
    <property type="evidence" value="ECO:0007669"/>
    <property type="project" value="TreeGrafter"/>
</dbReference>
<dbReference type="GO" id="GO:0020037">
    <property type="term" value="F:heme binding"/>
    <property type="evidence" value="ECO:0007669"/>
    <property type="project" value="TreeGrafter"/>
</dbReference>
<protein>
    <recommendedName>
        <fullName evidence="3">Ferritin-like diiron domain-containing protein</fullName>
    </recommendedName>
</protein>
<gene>
    <name evidence="4" type="ORF">MNODULE_23520</name>
</gene>
<dbReference type="Proteomes" id="UP000534783">
    <property type="component" value="Unassembled WGS sequence"/>
</dbReference>
<keyword evidence="2" id="KW-0408">Iron</keyword>
<dbReference type="PROSITE" id="PS50905">
    <property type="entry name" value="FERRITIN_LIKE"/>
    <property type="match status" value="1"/>
</dbReference>
<dbReference type="Gene3D" id="1.20.1260.10">
    <property type="match status" value="1"/>
</dbReference>
<evidence type="ECO:0000256" key="2">
    <source>
        <dbReference type="ARBA" id="ARBA00023004"/>
    </source>
</evidence>
<keyword evidence="5" id="KW-1185">Reference proteome</keyword>
<dbReference type="Pfam" id="PF00210">
    <property type="entry name" value="Ferritin"/>
    <property type="match status" value="1"/>
</dbReference>
<keyword evidence="1" id="KW-0409">Iron storage</keyword>
<dbReference type="SUPFAM" id="SSF47240">
    <property type="entry name" value="Ferritin-like"/>
    <property type="match status" value="1"/>
</dbReference>
<evidence type="ECO:0000313" key="5">
    <source>
        <dbReference type="Proteomes" id="UP000534783"/>
    </source>
</evidence>
<dbReference type="GO" id="GO:0006879">
    <property type="term" value="P:intracellular iron ion homeostasis"/>
    <property type="evidence" value="ECO:0007669"/>
    <property type="project" value="UniProtKB-KW"/>
</dbReference>
<dbReference type="InterPro" id="IPR009040">
    <property type="entry name" value="Ferritin-like_diiron"/>
</dbReference>
<accession>A0A7X6DUR4</accession>
<proteinExistence type="predicted"/>
<comment type="caution">
    <text evidence="4">The sequence shown here is derived from an EMBL/GenBank/DDBJ whole genome shotgun (WGS) entry which is preliminary data.</text>
</comment>
<organism evidence="4 5">
    <name type="scientific">Candidatus Manganitrophus noduliformans</name>
    <dbReference type="NCBI Taxonomy" id="2606439"/>
    <lineage>
        <taxon>Bacteria</taxon>
        <taxon>Pseudomonadati</taxon>
        <taxon>Nitrospirota</taxon>
        <taxon>Nitrospiria</taxon>
        <taxon>Candidatus Troglogloeales</taxon>
        <taxon>Candidatus Manganitrophaceae</taxon>
        <taxon>Candidatus Manganitrophus</taxon>
    </lineage>
</organism>
<dbReference type="GO" id="GO:0005829">
    <property type="term" value="C:cytosol"/>
    <property type="evidence" value="ECO:0007669"/>
    <property type="project" value="TreeGrafter"/>
</dbReference>
<dbReference type="EMBL" id="VTOW01000010">
    <property type="protein sequence ID" value="NKE73724.1"/>
    <property type="molecule type" value="Genomic_DNA"/>
</dbReference>
<evidence type="ECO:0000259" key="3">
    <source>
        <dbReference type="PROSITE" id="PS50905"/>
    </source>
</evidence>
<dbReference type="PANTHER" id="PTHR30295">
    <property type="entry name" value="BACTERIOFERRITIN"/>
    <property type="match status" value="1"/>
</dbReference>
<dbReference type="InterPro" id="IPR009078">
    <property type="entry name" value="Ferritin-like_SF"/>
</dbReference>
<sequence length="198" mass="22173">MPTLFPLSPQMSYHERRADSIGFFSNGGAEPMGRLGQQLVRDDRKALIEALTRAYADEWYAHYNYFFVSKTISGPDSPAVSQVLRRKSDRALIHAERLAERIIALGGAPVPKLTDLSKDATDKPFKLPDNVRDIDGALKAVLDAERTSIRTYRALSEKIREKDSVTQALAVELFREAVEGEEEIERLLGEPAPEMDGR</sequence>
<evidence type="ECO:0000313" key="4">
    <source>
        <dbReference type="EMBL" id="NKE73724.1"/>
    </source>
</evidence>
<dbReference type="GO" id="GO:0008199">
    <property type="term" value="F:ferric iron binding"/>
    <property type="evidence" value="ECO:0007669"/>
    <property type="project" value="InterPro"/>
</dbReference>
<dbReference type="AlphaFoldDB" id="A0A7X6DUR4"/>
<dbReference type="InterPro" id="IPR012347">
    <property type="entry name" value="Ferritin-like"/>
</dbReference>
<evidence type="ECO:0000256" key="1">
    <source>
        <dbReference type="ARBA" id="ARBA00022434"/>
    </source>
</evidence>
<dbReference type="PANTHER" id="PTHR30295:SF1">
    <property type="entry name" value="DNA PROTECTION DURING STARVATION PROTEIN"/>
    <property type="match status" value="1"/>
</dbReference>
<dbReference type="InterPro" id="IPR008331">
    <property type="entry name" value="Ferritin_DPS_dom"/>
</dbReference>
<name>A0A7X6DUR4_9BACT</name>
<feature type="domain" description="Ferritin-like diiron" evidence="3">
    <location>
        <begin position="41"/>
        <end position="195"/>
    </location>
</feature>
<reference evidence="4 5" key="1">
    <citation type="journal article" date="2020" name="Nature">
        <title>Bacterial chemolithoautotrophy via manganese oxidation.</title>
        <authorList>
            <person name="Yu H."/>
            <person name="Leadbetter J.R."/>
        </authorList>
    </citation>
    <scope>NUCLEOTIDE SEQUENCE [LARGE SCALE GENOMIC DNA]</scope>
    <source>
        <strain evidence="4 5">Mn-1</strain>
    </source>
</reference>